<dbReference type="OrthoDB" id="4060227at2759"/>
<proteinExistence type="predicted"/>
<feature type="region of interest" description="Disordered" evidence="7">
    <location>
        <begin position="600"/>
        <end position="632"/>
    </location>
</feature>
<keyword evidence="10" id="KW-1185">Reference proteome</keyword>
<feature type="domain" description="Zn(2)-C6 fungal-type" evidence="8">
    <location>
        <begin position="77"/>
        <end position="109"/>
    </location>
</feature>
<dbReference type="KEGG" id="bnn:FOA43_000054"/>
<evidence type="ECO:0000256" key="2">
    <source>
        <dbReference type="ARBA" id="ARBA00022723"/>
    </source>
</evidence>
<dbReference type="Proteomes" id="UP000662931">
    <property type="component" value="Chromosome 1"/>
</dbReference>
<dbReference type="PANTHER" id="PTHR31845">
    <property type="entry name" value="FINGER DOMAIN PROTEIN, PUTATIVE-RELATED"/>
    <property type="match status" value="1"/>
</dbReference>
<keyword evidence="5" id="KW-0804">Transcription</keyword>
<dbReference type="GO" id="GO:0008270">
    <property type="term" value="F:zinc ion binding"/>
    <property type="evidence" value="ECO:0007669"/>
    <property type="project" value="InterPro"/>
</dbReference>
<evidence type="ECO:0000256" key="3">
    <source>
        <dbReference type="ARBA" id="ARBA00023015"/>
    </source>
</evidence>
<dbReference type="AlphaFoldDB" id="A0A875RWE7"/>
<dbReference type="CDD" id="cd00067">
    <property type="entry name" value="GAL4"/>
    <property type="match status" value="1"/>
</dbReference>
<dbReference type="GO" id="GO:0005634">
    <property type="term" value="C:nucleus"/>
    <property type="evidence" value="ECO:0007669"/>
    <property type="project" value="UniProtKB-SubCell"/>
</dbReference>
<dbReference type="GeneID" id="62193455"/>
<sequence length="825" mass="93522">MTNLKANEIRESTLKPILPNPTHQLQLELEKYQEQVTTRITHEDAGVTEAGQKRISSTTPNESKQSSSRHFEKRSKACTNCRRSKVRCVKLGDDEVCKRCRNQGIQCVYEYKIASYRIVGTGAKADPPCQQRLVHPLAPLSRLPHSSASSTMASISNLLNPSDESPEPPHTSSEPPHTSSEPLNSPKFEWQNSVEERLKNFDSKLGSIITILNDQNSSPHPIRQLPSLNAFMGNALSVATSTSPCISSNVPVTKFGPISRNSSLDLTMISPPNKRRKIEHKDHKSLDDILTRKQAMELFNYFDANISSQLFGFSVGQYSVNSVWETCPLLVATICCISSIHHPVFNNLFTSLEALIHKLSMDTLSSSPKTELEAFNTIMALCFCGFWFQKDQMFTGLALQLARSMNLMSSLNKQSKIPRKDRVKLWFLLYILDGQQSLVFNRQTLVDPRDITLSKGKSILLEAEDFEAGKIEGANKDQQPAQDHSFESTYSNLRLVSQVQYHQAIDCAFEEEAWDLFAPASFGLPYKTNLELDKWMVQWTVLLSSLKACPVWSSKSTLIYYNFAKMHINSTAIRKLQIVGTELPRLDQCEVDDDWNENSKKIETGKGAQLDTNGNPIEENENSEEDENDDSDYNTYQDIIKEMSPYQSRRVSSELAFSAAETVLKIVLEDPNIISALRYVPIHIHIMLYYAALLVLRTPSYLISNREASFEESLRSIRMVKKLRIAVLANTPTDREFAQRLVVALTSILREKVKTLKERISRETDGDRKFKQLEDMLSSNDSMFLKHRKPHKIMAWPGFDSGHPGLDEKRSSITTKPLKDYYNLE</sequence>
<feature type="compositionally biased region" description="Low complexity" evidence="7">
    <location>
        <begin position="146"/>
        <end position="156"/>
    </location>
</feature>
<dbReference type="InterPro" id="IPR001138">
    <property type="entry name" value="Zn2Cys6_DnaBD"/>
</dbReference>
<evidence type="ECO:0000313" key="10">
    <source>
        <dbReference type="Proteomes" id="UP000662931"/>
    </source>
</evidence>
<evidence type="ECO:0000256" key="5">
    <source>
        <dbReference type="ARBA" id="ARBA00023163"/>
    </source>
</evidence>
<feature type="compositionally biased region" description="Acidic residues" evidence="7">
    <location>
        <begin position="618"/>
        <end position="632"/>
    </location>
</feature>
<dbReference type="GO" id="GO:0006351">
    <property type="term" value="P:DNA-templated transcription"/>
    <property type="evidence" value="ECO:0007669"/>
    <property type="project" value="InterPro"/>
</dbReference>
<dbReference type="GO" id="GO:0000976">
    <property type="term" value="F:transcription cis-regulatory region binding"/>
    <property type="evidence" value="ECO:0007669"/>
    <property type="project" value="TreeGrafter"/>
</dbReference>
<dbReference type="InterPro" id="IPR051089">
    <property type="entry name" value="prtT"/>
</dbReference>
<gene>
    <name evidence="9" type="ORF">FOA43_000054</name>
</gene>
<dbReference type="InterPro" id="IPR036864">
    <property type="entry name" value="Zn2-C6_fun-type_DNA-bd_sf"/>
</dbReference>
<evidence type="ECO:0000256" key="6">
    <source>
        <dbReference type="ARBA" id="ARBA00023242"/>
    </source>
</evidence>
<dbReference type="Pfam" id="PF04082">
    <property type="entry name" value="Fungal_trans"/>
    <property type="match status" value="1"/>
</dbReference>
<evidence type="ECO:0000313" key="9">
    <source>
        <dbReference type="EMBL" id="QPG72753.1"/>
    </source>
</evidence>
<evidence type="ECO:0000259" key="8">
    <source>
        <dbReference type="PROSITE" id="PS50048"/>
    </source>
</evidence>
<name>A0A875RWE7_EENNA</name>
<evidence type="ECO:0000256" key="1">
    <source>
        <dbReference type="ARBA" id="ARBA00004123"/>
    </source>
</evidence>
<keyword evidence="4" id="KW-0238">DNA-binding</keyword>
<evidence type="ECO:0000256" key="7">
    <source>
        <dbReference type="SAM" id="MobiDB-lite"/>
    </source>
</evidence>
<accession>A0A875RWE7</accession>
<dbReference type="PANTHER" id="PTHR31845:SF19">
    <property type="entry name" value="TRANSCRIPTION FACTOR DOMAIN-CONTAINING PROTEIN"/>
    <property type="match status" value="1"/>
</dbReference>
<keyword evidence="6" id="KW-0539">Nucleus</keyword>
<reference evidence="9" key="1">
    <citation type="submission" date="2020-10" db="EMBL/GenBank/DDBJ databases">
        <authorList>
            <person name="Roach M.J.R."/>
        </authorList>
    </citation>
    <scope>NUCLEOTIDE SEQUENCE</scope>
    <source>
        <strain evidence="9">CBS 1945</strain>
    </source>
</reference>
<evidence type="ECO:0000256" key="4">
    <source>
        <dbReference type="ARBA" id="ARBA00023125"/>
    </source>
</evidence>
<dbReference type="EMBL" id="CP064812">
    <property type="protein sequence ID" value="QPG72753.1"/>
    <property type="molecule type" value="Genomic_DNA"/>
</dbReference>
<dbReference type="PROSITE" id="PS00463">
    <property type="entry name" value="ZN2_CY6_FUNGAL_1"/>
    <property type="match status" value="1"/>
</dbReference>
<protein>
    <recommendedName>
        <fullName evidence="8">Zn(2)-C6 fungal-type domain-containing protein</fullName>
    </recommendedName>
</protein>
<dbReference type="GO" id="GO:0000981">
    <property type="term" value="F:DNA-binding transcription factor activity, RNA polymerase II-specific"/>
    <property type="evidence" value="ECO:0007669"/>
    <property type="project" value="InterPro"/>
</dbReference>
<feature type="region of interest" description="Disordered" evidence="7">
    <location>
        <begin position="42"/>
        <end position="74"/>
    </location>
</feature>
<dbReference type="Gene3D" id="4.10.240.10">
    <property type="entry name" value="Zn(2)-C6 fungal-type DNA-binding domain"/>
    <property type="match status" value="1"/>
</dbReference>
<dbReference type="CDD" id="cd12148">
    <property type="entry name" value="fungal_TF_MHR"/>
    <property type="match status" value="1"/>
</dbReference>
<dbReference type="RefSeq" id="XP_038776318.1">
    <property type="nucleotide sequence ID" value="XM_038920390.1"/>
</dbReference>
<dbReference type="SUPFAM" id="SSF57701">
    <property type="entry name" value="Zn2/Cys6 DNA-binding domain"/>
    <property type="match status" value="1"/>
</dbReference>
<dbReference type="InterPro" id="IPR007219">
    <property type="entry name" value="XnlR_reg_dom"/>
</dbReference>
<feature type="region of interest" description="Disordered" evidence="7">
    <location>
        <begin position="143"/>
        <end position="186"/>
    </location>
</feature>
<feature type="compositionally biased region" description="Polar residues" evidence="7">
    <location>
        <begin position="54"/>
        <end position="68"/>
    </location>
</feature>
<keyword evidence="3" id="KW-0805">Transcription regulation</keyword>
<dbReference type="PROSITE" id="PS50048">
    <property type="entry name" value="ZN2_CY6_FUNGAL_2"/>
    <property type="match status" value="1"/>
</dbReference>
<dbReference type="Pfam" id="PF00172">
    <property type="entry name" value="Zn_clus"/>
    <property type="match status" value="1"/>
</dbReference>
<comment type="subcellular location">
    <subcellularLocation>
        <location evidence="1">Nucleus</location>
    </subcellularLocation>
</comment>
<organism evidence="9 10">
    <name type="scientific">Eeniella nana</name>
    <name type="common">Yeast</name>
    <name type="synonym">Brettanomyces nanus</name>
    <dbReference type="NCBI Taxonomy" id="13502"/>
    <lineage>
        <taxon>Eukaryota</taxon>
        <taxon>Fungi</taxon>
        <taxon>Dikarya</taxon>
        <taxon>Ascomycota</taxon>
        <taxon>Saccharomycotina</taxon>
        <taxon>Pichiomycetes</taxon>
        <taxon>Pichiales</taxon>
        <taxon>Pichiaceae</taxon>
        <taxon>Brettanomyces</taxon>
    </lineage>
</organism>
<dbReference type="SMART" id="SM00066">
    <property type="entry name" value="GAL4"/>
    <property type="match status" value="1"/>
</dbReference>
<feature type="compositionally biased region" description="Low complexity" evidence="7">
    <location>
        <begin position="170"/>
        <end position="182"/>
    </location>
</feature>
<keyword evidence="2" id="KW-0479">Metal-binding</keyword>